<evidence type="ECO:0000256" key="1">
    <source>
        <dbReference type="SAM" id="Phobius"/>
    </source>
</evidence>
<organism evidence="2 3">
    <name type="scientific">Rotaria sordida</name>
    <dbReference type="NCBI Taxonomy" id="392033"/>
    <lineage>
        <taxon>Eukaryota</taxon>
        <taxon>Metazoa</taxon>
        <taxon>Spiralia</taxon>
        <taxon>Gnathifera</taxon>
        <taxon>Rotifera</taxon>
        <taxon>Eurotatoria</taxon>
        <taxon>Bdelloidea</taxon>
        <taxon>Philodinida</taxon>
        <taxon>Philodinidae</taxon>
        <taxon>Rotaria</taxon>
    </lineage>
</organism>
<feature type="transmembrane region" description="Helical" evidence="1">
    <location>
        <begin position="45"/>
        <end position="62"/>
    </location>
</feature>
<dbReference type="AlphaFoldDB" id="A0A813RX80"/>
<evidence type="ECO:0000313" key="3">
    <source>
        <dbReference type="Proteomes" id="UP000663870"/>
    </source>
</evidence>
<evidence type="ECO:0008006" key="4">
    <source>
        <dbReference type="Google" id="ProtNLM"/>
    </source>
</evidence>
<name>A0A813RX80_9BILA</name>
<evidence type="ECO:0000313" key="2">
    <source>
        <dbReference type="EMBL" id="CAF0787310.1"/>
    </source>
</evidence>
<sequence>MSNTNQNQSEIDENSNLQQQENLIFQQRTISNNLNPRIRERQSSVLFRILMIYFITLFFRRPTTVHSIVNRRLSINNPSISNTVSMRENLYTTGDLLNIY</sequence>
<dbReference type="Proteomes" id="UP000663870">
    <property type="component" value="Unassembled WGS sequence"/>
</dbReference>
<reference evidence="2" key="1">
    <citation type="submission" date="2021-02" db="EMBL/GenBank/DDBJ databases">
        <authorList>
            <person name="Nowell W R."/>
        </authorList>
    </citation>
    <scope>NUCLEOTIDE SEQUENCE</scope>
</reference>
<accession>A0A813RX80</accession>
<dbReference type="EMBL" id="CAJNOL010000048">
    <property type="protein sequence ID" value="CAF0787310.1"/>
    <property type="molecule type" value="Genomic_DNA"/>
</dbReference>
<keyword evidence="1" id="KW-1133">Transmembrane helix</keyword>
<keyword evidence="3" id="KW-1185">Reference proteome</keyword>
<proteinExistence type="predicted"/>
<keyword evidence="1" id="KW-0472">Membrane</keyword>
<keyword evidence="1" id="KW-0812">Transmembrane</keyword>
<comment type="caution">
    <text evidence="2">The sequence shown here is derived from an EMBL/GenBank/DDBJ whole genome shotgun (WGS) entry which is preliminary data.</text>
</comment>
<gene>
    <name evidence="2" type="ORF">JXQ802_LOCUS3551</name>
</gene>
<protein>
    <recommendedName>
        <fullName evidence="4">Transmembrane protein</fullName>
    </recommendedName>
</protein>